<dbReference type="OrthoDB" id="46189at2759"/>
<keyword evidence="3" id="KW-1185">Reference proteome</keyword>
<dbReference type="EMBL" id="CAHR02000009">
    <property type="protein sequence ID" value="CCG85161.1"/>
    <property type="molecule type" value="Genomic_DNA"/>
</dbReference>
<name>R4XPQ8_TAPDE</name>
<sequence length="521" mass="58494">MTNSLLKTVDRTREFGRLSELFEDTSNRTLLESLRGLPELDVELLSRCLSEEVRHYKPYLRPDDLTPGMIGRHVTDWIESSKSLLREAATKALAKESQLANLMRLDKDIRNELDEASQERIYDILRPAIQQHVSDLLEGSISWLCQQKNSLQRVIESSCTSHDLWSNKLQWSRGSLANFKIFTKKSVRGDSGSFVAFDRAYQPVIRIIAENLEVLAQFRDYHSQRKSYVESVDKCFREWYNDLYLIAEGTSENGTIIAVLRLLLFLDRTNPVHTPTVVQTGGIYKKLVPVIELEAHTSTDYQKTFEGGLPTGPTSTVIDHLMLISSAVAAAGIDIAGVEERAVVREVITASLERYSKTRELQESSDRETTNHGNTVKIHGLYGNDGDGDDKQDVGDVPEVSTGQQVMDKSDMTDPDASGHDEASTTDGNDKHKLLDANSGPHDHQISALAQTQTGTTSTTNNHAASLQMYFDCKFVYGLLKLEPSEHIDKLYRESEVPKSMEQNIQKAVMRNRVLFGAIID</sequence>
<comment type="caution">
    <text evidence="2">The sequence shown here is derived from an EMBL/GenBank/DDBJ whole genome shotgun (WGS) entry which is preliminary data.</text>
</comment>
<dbReference type="VEuPathDB" id="FungiDB:TAPDE_000323"/>
<gene>
    <name evidence="2" type="ORF">TAPDE_000323</name>
</gene>
<protein>
    <submittedName>
        <fullName evidence="2">Uncharacterized protein</fullName>
    </submittedName>
</protein>
<evidence type="ECO:0000313" key="2">
    <source>
        <dbReference type="EMBL" id="CCG85161.1"/>
    </source>
</evidence>
<feature type="compositionally biased region" description="Basic and acidic residues" evidence="1">
    <location>
        <begin position="358"/>
        <end position="370"/>
    </location>
</feature>
<feature type="region of interest" description="Disordered" evidence="1">
    <location>
        <begin position="358"/>
        <end position="436"/>
    </location>
</feature>
<reference evidence="2 3" key="1">
    <citation type="journal article" date="2013" name="MBio">
        <title>Genome sequencing of the plant pathogen Taphrina deformans, the causal agent of peach leaf curl.</title>
        <authorList>
            <person name="Cisse O.H."/>
            <person name="Almeida J.M.G.C.F."/>
            <person name="Fonseca A."/>
            <person name="Kumar A.A."/>
            <person name="Salojaervi J."/>
            <person name="Overmyer K."/>
            <person name="Hauser P.M."/>
            <person name="Pagni M."/>
        </authorList>
    </citation>
    <scope>NUCLEOTIDE SEQUENCE [LARGE SCALE GENOMIC DNA]</scope>
    <source>
        <strain evidence="3">PYCC 5710 / ATCC 11124 / CBS 356.35 / IMI 108563 / JCM 9778 / NBRC 8474</strain>
    </source>
</reference>
<evidence type="ECO:0000313" key="3">
    <source>
        <dbReference type="Proteomes" id="UP000013776"/>
    </source>
</evidence>
<organism evidence="2 3">
    <name type="scientific">Taphrina deformans (strain PYCC 5710 / ATCC 11124 / CBS 356.35 / IMI 108563 / JCM 9778 / NBRC 8474)</name>
    <name type="common">Peach leaf curl fungus</name>
    <name type="synonym">Lalaria deformans</name>
    <dbReference type="NCBI Taxonomy" id="1097556"/>
    <lineage>
        <taxon>Eukaryota</taxon>
        <taxon>Fungi</taxon>
        <taxon>Dikarya</taxon>
        <taxon>Ascomycota</taxon>
        <taxon>Taphrinomycotina</taxon>
        <taxon>Taphrinomycetes</taxon>
        <taxon>Taphrinales</taxon>
        <taxon>Taphrinaceae</taxon>
        <taxon>Taphrina</taxon>
    </lineage>
</organism>
<dbReference type="AlphaFoldDB" id="R4XPQ8"/>
<accession>R4XPQ8</accession>
<feature type="compositionally biased region" description="Basic and acidic residues" evidence="1">
    <location>
        <begin position="408"/>
        <end position="436"/>
    </location>
</feature>
<dbReference type="Proteomes" id="UP000013776">
    <property type="component" value="Unassembled WGS sequence"/>
</dbReference>
<proteinExistence type="predicted"/>
<evidence type="ECO:0000256" key="1">
    <source>
        <dbReference type="SAM" id="MobiDB-lite"/>
    </source>
</evidence>